<dbReference type="PANTHER" id="PTHR30093:SF2">
    <property type="entry name" value="TYPE II SECRETION SYSTEM PROTEIN H"/>
    <property type="match status" value="1"/>
</dbReference>
<dbReference type="NCBIfam" id="TIGR04294">
    <property type="entry name" value="pre_pil_HX9DG"/>
    <property type="match status" value="1"/>
</dbReference>
<dbReference type="RefSeq" id="WP_406697452.1">
    <property type="nucleotide sequence ID" value="NZ_CP155447.1"/>
</dbReference>
<accession>A0AAU7CHM8</accession>
<sequence>MIKSGRRGFTLIELLVVISIIAVLIALLLPAVQAAREAARRSQCVNNMKQLGIALHNFHDVNLNLPSSDRPGGATTLPRIAGLTIMLPYFEQNNVYNAYNQSLNWSNAENTTSVRSKINVFLCPSAQGGEVLDGDPQLLSGAPWAANVAAVTHYSPTIGIDRRLGTPGLGLVGAAGDTLTTGPWTGLLPKNVKSRLADVTDGLSNTIGLAESAGRPYVFRKGGRQAGSNLLTNRVNAGGWCRPASDFSVDGSSQDGSVIPGPCPLNCTNGEDIGSQTFPYTYYGSEGSGEAYGFHPGGANFVFGDGSVKFVKETVSIRIFANLVTRAGGEIISADQY</sequence>
<dbReference type="Gene3D" id="3.30.700.10">
    <property type="entry name" value="Glycoprotein, Type 4 Pilin"/>
    <property type="match status" value="1"/>
</dbReference>
<dbReference type="Pfam" id="PF07963">
    <property type="entry name" value="N_methyl"/>
    <property type="match status" value="1"/>
</dbReference>
<dbReference type="InterPro" id="IPR045584">
    <property type="entry name" value="Pilin-like"/>
</dbReference>
<dbReference type="PANTHER" id="PTHR30093">
    <property type="entry name" value="GENERAL SECRETION PATHWAY PROTEIN G"/>
    <property type="match status" value="1"/>
</dbReference>
<dbReference type="InterPro" id="IPR027558">
    <property type="entry name" value="Pre_pil_HX9DG_C"/>
</dbReference>
<dbReference type="InterPro" id="IPR012902">
    <property type="entry name" value="N_methyl_site"/>
</dbReference>
<feature type="domain" description="DUF1559" evidence="1">
    <location>
        <begin position="33"/>
        <end position="315"/>
    </location>
</feature>
<organism evidence="2">
    <name type="scientific">Singulisphaera sp. Ch08</name>
    <dbReference type="NCBI Taxonomy" id="3120278"/>
    <lineage>
        <taxon>Bacteria</taxon>
        <taxon>Pseudomonadati</taxon>
        <taxon>Planctomycetota</taxon>
        <taxon>Planctomycetia</taxon>
        <taxon>Isosphaerales</taxon>
        <taxon>Isosphaeraceae</taxon>
        <taxon>Singulisphaera</taxon>
    </lineage>
</organism>
<gene>
    <name evidence="2" type="ORF">V5E97_01210</name>
</gene>
<name>A0AAU7CHM8_9BACT</name>
<dbReference type="InterPro" id="IPR011453">
    <property type="entry name" value="DUF1559"/>
</dbReference>
<dbReference type="SUPFAM" id="SSF54523">
    <property type="entry name" value="Pili subunits"/>
    <property type="match status" value="1"/>
</dbReference>
<evidence type="ECO:0000313" key="2">
    <source>
        <dbReference type="EMBL" id="XBH04661.1"/>
    </source>
</evidence>
<dbReference type="NCBIfam" id="TIGR02532">
    <property type="entry name" value="IV_pilin_GFxxxE"/>
    <property type="match status" value="1"/>
</dbReference>
<dbReference type="PROSITE" id="PS00409">
    <property type="entry name" value="PROKAR_NTER_METHYL"/>
    <property type="match status" value="1"/>
</dbReference>
<evidence type="ECO:0000259" key="1">
    <source>
        <dbReference type="Pfam" id="PF07596"/>
    </source>
</evidence>
<protein>
    <submittedName>
        <fullName evidence="2">DUF1559 domain-containing protein</fullName>
    </submittedName>
</protein>
<proteinExistence type="predicted"/>
<dbReference type="EMBL" id="CP155447">
    <property type="protein sequence ID" value="XBH04661.1"/>
    <property type="molecule type" value="Genomic_DNA"/>
</dbReference>
<dbReference type="Pfam" id="PF07596">
    <property type="entry name" value="SBP_bac_10"/>
    <property type="match status" value="1"/>
</dbReference>
<reference evidence="2" key="1">
    <citation type="submission" date="2024-05" db="EMBL/GenBank/DDBJ databases">
        <title>Planctomycetes of the genus Singulisphaera possess chitinolytic capabilities.</title>
        <authorList>
            <person name="Ivanova A."/>
        </authorList>
    </citation>
    <scope>NUCLEOTIDE SEQUENCE</scope>
    <source>
        <strain evidence="2">Ch08T</strain>
    </source>
</reference>
<dbReference type="AlphaFoldDB" id="A0AAU7CHM8"/>